<comment type="subcellular location">
    <subcellularLocation>
        <location evidence="1">Cytoplasm</location>
    </subcellularLocation>
</comment>
<dbReference type="Pfam" id="PF04912">
    <property type="entry name" value="Dynamitin"/>
    <property type="match status" value="1"/>
</dbReference>
<reference evidence="4" key="1">
    <citation type="journal article" date="2021" name="Sci. Rep.">
        <title>Diploid genomic architecture of Nitzschia inconspicua, an elite biomass production diatom.</title>
        <authorList>
            <person name="Oliver A."/>
            <person name="Podell S."/>
            <person name="Pinowska A."/>
            <person name="Traller J.C."/>
            <person name="Smith S.R."/>
            <person name="McClure R."/>
            <person name="Beliaev A."/>
            <person name="Bohutskyi P."/>
            <person name="Hill E.A."/>
            <person name="Rabines A."/>
            <person name="Zheng H."/>
            <person name="Allen L.Z."/>
            <person name="Kuo A."/>
            <person name="Grigoriev I.V."/>
            <person name="Allen A.E."/>
            <person name="Hazlebeck D."/>
            <person name="Allen E.E."/>
        </authorList>
    </citation>
    <scope>NUCLEOTIDE SEQUENCE</scope>
    <source>
        <strain evidence="4">Hildebrandi</strain>
    </source>
</reference>
<comment type="caution">
    <text evidence="4">The sequence shown here is derived from an EMBL/GenBank/DDBJ whole genome shotgun (WGS) entry which is preliminary data.</text>
</comment>
<dbReference type="InterPro" id="IPR028133">
    <property type="entry name" value="Dynamitin"/>
</dbReference>
<dbReference type="GO" id="GO:0005737">
    <property type="term" value="C:cytoplasm"/>
    <property type="evidence" value="ECO:0007669"/>
    <property type="project" value="UniProtKB-SubCell"/>
</dbReference>
<evidence type="ECO:0000313" key="4">
    <source>
        <dbReference type="EMBL" id="KAG7347483.1"/>
    </source>
</evidence>
<organism evidence="4 5">
    <name type="scientific">Nitzschia inconspicua</name>
    <dbReference type="NCBI Taxonomy" id="303405"/>
    <lineage>
        <taxon>Eukaryota</taxon>
        <taxon>Sar</taxon>
        <taxon>Stramenopiles</taxon>
        <taxon>Ochrophyta</taxon>
        <taxon>Bacillariophyta</taxon>
        <taxon>Bacillariophyceae</taxon>
        <taxon>Bacillariophycidae</taxon>
        <taxon>Bacillariales</taxon>
        <taxon>Bacillariaceae</taxon>
        <taxon>Nitzschia</taxon>
    </lineage>
</organism>
<feature type="region of interest" description="Disordered" evidence="3">
    <location>
        <begin position="164"/>
        <end position="187"/>
    </location>
</feature>
<dbReference type="OrthoDB" id="4977at2759"/>
<dbReference type="EMBL" id="JAGRRH010000020">
    <property type="protein sequence ID" value="KAG7347483.1"/>
    <property type="molecule type" value="Genomic_DNA"/>
</dbReference>
<gene>
    <name evidence="4" type="ORF">IV203_016188</name>
</gene>
<dbReference type="PANTHER" id="PTHR15346">
    <property type="entry name" value="DYNACTIN SUBUNIT"/>
    <property type="match status" value="1"/>
</dbReference>
<feature type="compositionally biased region" description="Polar residues" evidence="3">
    <location>
        <begin position="172"/>
        <end position="183"/>
    </location>
</feature>
<evidence type="ECO:0000256" key="3">
    <source>
        <dbReference type="SAM" id="MobiDB-lite"/>
    </source>
</evidence>
<reference evidence="4" key="2">
    <citation type="submission" date="2021-04" db="EMBL/GenBank/DDBJ databases">
        <authorList>
            <person name="Podell S."/>
        </authorList>
    </citation>
    <scope>NUCLEOTIDE SEQUENCE</scope>
    <source>
        <strain evidence="4">Hildebrandi</strain>
    </source>
</reference>
<sequence>MSATKPLSMVDPADEAGGEVIFSSDGLAPVQVTKPPSVTQFAAAAAAATTTTTGDADDYLVLDSESISPQMAFEVFKGKVYSVSTGKRTTTTIPTHESPLEKLARLQAEVTALEQELQTTAADSGRAFDEQVVQLATDLKTRLATASSQKVAEQDELTRLIRQQRQSLQSSDNSQKTSTTTDVPGTGLVYELYGNAGTPTTSLEERILKLERLLGSPQSQALLSSKGYSGGPNKSLLNRLEDMEALVATVDATALEQTATKAKVIRADLEAASKARNKLTATYKKEDSKMIQQLYQQMVDLEGLSGYLPSLVDRLQQLSVLHRQSATFGTRLEELERGATQVEVSVGQLETGMTKLQETMVQNITTIEANLEKLDSMLK</sequence>
<dbReference type="AlphaFoldDB" id="A0A9K3KP93"/>
<keyword evidence="5" id="KW-1185">Reference proteome</keyword>
<keyword evidence="2" id="KW-0963">Cytoplasm</keyword>
<dbReference type="GO" id="GO:0005869">
    <property type="term" value="C:dynactin complex"/>
    <property type="evidence" value="ECO:0007669"/>
    <property type="project" value="InterPro"/>
</dbReference>
<proteinExistence type="predicted"/>
<evidence type="ECO:0000313" key="5">
    <source>
        <dbReference type="Proteomes" id="UP000693970"/>
    </source>
</evidence>
<protein>
    <submittedName>
        <fullName evidence="4">Dynamitin</fullName>
    </submittedName>
</protein>
<dbReference type="GO" id="GO:0007017">
    <property type="term" value="P:microtubule-based process"/>
    <property type="evidence" value="ECO:0007669"/>
    <property type="project" value="InterPro"/>
</dbReference>
<name>A0A9K3KP93_9STRA</name>
<accession>A0A9K3KP93</accession>
<dbReference type="Proteomes" id="UP000693970">
    <property type="component" value="Unassembled WGS sequence"/>
</dbReference>
<evidence type="ECO:0000256" key="1">
    <source>
        <dbReference type="ARBA" id="ARBA00004496"/>
    </source>
</evidence>
<evidence type="ECO:0000256" key="2">
    <source>
        <dbReference type="ARBA" id="ARBA00022490"/>
    </source>
</evidence>